<keyword evidence="2" id="KW-0012">Acyltransferase</keyword>
<dbReference type="Pfam" id="PF00583">
    <property type="entry name" value="Acetyltransf_1"/>
    <property type="match status" value="1"/>
</dbReference>
<evidence type="ECO:0000313" key="5">
    <source>
        <dbReference type="Proteomes" id="UP000095463"/>
    </source>
</evidence>
<dbReference type="InterPro" id="IPR016181">
    <property type="entry name" value="Acyl_CoA_acyltransferase"/>
</dbReference>
<gene>
    <name evidence="4" type="ORF">VW23_010050</name>
</gene>
<evidence type="ECO:0000256" key="2">
    <source>
        <dbReference type="ARBA" id="ARBA00023315"/>
    </source>
</evidence>
<dbReference type="Gene3D" id="3.40.630.30">
    <property type="match status" value="1"/>
</dbReference>
<dbReference type="EMBL" id="LAJE02000058">
    <property type="protein sequence ID" value="OEO32730.1"/>
    <property type="molecule type" value="Genomic_DNA"/>
</dbReference>
<dbReference type="OrthoDB" id="9788300at2"/>
<protein>
    <recommendedName>
        <fullName evidence="3">N-acetyltransferase domain-containing protein</fullName>
    </recommendedName>
</protein>
<evidence type="ECO:0000256" key="1">
    <source>
        <dbReference type="ARBA" id="ARBA00022679"/>
    </source>
</evidence>
<reference evidence="4 5" key="1">
    <citation type="journal article" date="2015" name="Genome Announc.">
        <title>Genome Assemblies of Three Soil-Associated Devosia species: D. insulae, D. limi, and D. soli.</title>
        <authorList>
            <person name="Hassan Y.I."/>
            <person name="Lepp D."/>
            <person name="Zhou T."/>
        </authorList>
    </citation>
    <scope>NUCLEOTIDE SEQUENCE [LARGE SCALE GENOMIC DNA]</scope>
    <source>
        <strain evidence="4 5">DS-56</strain>
    </source>
</reference>
<evidence type="ECO:0000259" key="3">
    <source>
        <dbReference type="PROSITE" id="PS51186"/>
    </source>
</evidence>
<dbReference type="PANTHER" id="PTHR43877">
    <property type="entry name" value="AMINOALKYLPHOSPHONATE N-ACETYLTRANSFERASE-RELATED-RELATED"/>
    <property type="match status" value="1"/>
</dbReference>
<dbReference type="Proteomes" id="UP000095463">
    <property type="component" value="Unassembled WGS sequence"/>
</dbReference>
<keyword evidence="5" id="KW-1185">Reference proteome</keyword>
<sequence>MAGISIVPFTDLTLAQRETAAEILVAALAHVPAAWKTTEEARGEIAKLTGDPEWAGLAAVEGDAVCGWVGAIASYSHASELHPLVVAPDRQGQGIGSRLVAAIEDQVRAGGALTLYLGSDDDFGGTTAFGADLYADTPAVLRQLAATPGGKHPLEFYRKCGFGVIGFIPDANGDGKPDIWLGKRL</sequence>
<accession>A0A1E5XVW8</accession>
<feature type="domain" description="N-acetyltransferase" evidence="3">
    <location>
        <begin position="7"/>
        <end position="185"/>
    </location>
</feature>
<dbReference type="PROSITE" id="PS51186">
    <property type="entry name" value="GNAT"/>
    <property type="match status" value="1"/>
</dbReference>
<dbReference type="InterPro" id="IPR050832">
    <property type="entry name" value="Bact_Acetyltransf"/>
</dbReference>
<name>A0A1E5XVW8_9HYPH</name>
<dbReference type="CDD" id="cd04301">
    <property type="entry name" value="NAT_SF"/>
    <property type="match status" value="1"/>
</dbReference>
<dbReference type="InterPro" id="IPR000182">
    <property type="entry name" value="GNAT_dom"/>
</dbReference>
<dbReference type="SUPFAM" id="SSF55729">
    <property type="entry name" value="Acyl-CoA N-acyltransferases (Nat)"/>
    <property type="match status" value="1"/>
</dbReference>
<proteinExistence type="predicted"/>
<keyword evidence="1" id="KW-0808">Transferase</keyword>
<dbReference type="RefSeq" id="WP_069908119.1">
    <property type="nucleotide sequence ID" value="NZ_LAJE02000058.1"/>
</dbReference>
<dbReference type="GO" id="GO:0016747">
    <property type="term" value="F:acyltransferase activity, transferring groups other than amino-acyl groups"/>
    <property type="evidence" value="ECO:0007669"/>
    <property type="project" value="InterPro"/>
</dbReference>
<organism evidence="4 5">
    <name type="scientific">Devosia insulae DS-56</name>
    <dbReference type="NCBI Taxonomy" id="1116389"/>
    <lineage>
        <taxon>Bacteria</taxon>
        <taxon>Pseudomonadati</taxon>
        <taxon>Pseudomonadota</taxon>
        <taxon>Alphaproteobacteria</taxon>
        <taxon>Hyphomicrobiales</taxon>
        <taxon>Devosiaceae</taxon>
        <taxon>Devosia</taxon>
    </lineage>
</organism>
<comment type="caution">
    <text evidence="4">The sequence shown here is derived from an EMBL/GenBank/DDBJ whole genome shotgun (WGS) entry which is preliminary data.</text>
</comment>
<evidence type="ECO:0000313" key="4">
    <source>
        <dbReference type="EMBL" id="OEO32730.1"/>
    </source>
</evidence>
<dbReference type="AlphaFoldDB" id="A0A1E5XVW8"/>